<protein>
    <submittedName>
        <fullName evidence="1">Uncharacterized protein</fullName>
    </submittedName>
</protein>
<dbReference type="EMBL" id="KF900895">
    <property type="protein sequence ID" value="AIF10605.1"/>
    <property type="molecule type" value="Genomic_DNA"/>
</dbReference>
<organism evidence="1">
    <name type="scientific">uncultured marine thaumarchaeote KM3_46_G10</name>
    <dbReference type="NCBI Taxonomy" id="1456161"/>
    <lineage>
        <taxon>Archaea</taxon>
        <taxon>Nitrososphaerota</taxon>
        <taxon>environmental samples</taxon>
    </lineage>
</organism>
<dbReference type="AlphaFoldDB" id="A0A075H643"/>
<evidence type="ECO:0000313" key="1">
    <source>
        <dbReference type="EMBL" id="AIF10605.1"/>
    </source>
</evidence>
<sequence length="105" mass="11896">MSWRKIAMKFEGTCLICNEKINVNEIGLWSKGLGVKHEKCVETEDLKCIICNGSAGCSQCEFQDDCDRSIISQLCICKKCEELGNTYDSYQNSLKKNFSLLNLKN</sequence>
<accession>A0A075H643</accession>
<proteinExistence type="predicted"/>
<reference evidence="1" key="1">
    <citation type="journal article" date="2014" name="Genome Biol. Evol.">
        <title>Pangenome evidence for extensive interdomain horizontal transfer affecting lineage core and shell genes in uncultured planktonic thaumarchaeota and euryarchaeota.</title>
        <authorList>
            <person name="Deschamps P."/>
            <person name="Zivanovic Y."/>
            <person name="Moreira D."/>
            <person name="Rodriguez-Valera F."/>
            <person name="Lopez-Garcia P."/>
        </authorList>
    </citation>
    <scope>NUCLEOTIDE SEQUENCE</scope>
</reference>
<name>A0A075H643_9ARCH</name>